<keyword evidence="2" id="KW-1185">Reference proteome</keyword>
<dbReference type="Gramene" id="AUR62042141-RA">
    <property type="protein sequence ID" value="AUR62042141-RA:cds"/>
    <property type="gene ID" value="AUR62042141"/>
</dbReference>
<dbReference type="EnsemblPlants" id="AUR62042141-RA">
    <property type="protein sequence ID" value="AUR62042141-RA:cds"/>
    <property type="gene ID" value="AUR62042141"/>
</dbReference>
<dbReference type="AlphaFoldDB" id="A0A803N8H6"/>
<organism evidence="1 2">
    <name type="scientific">Chenopodium quinoa</name>
    <name type="common">Quinoa</name>
    <dbReference type="NCBI Taxonomy" id="63459"/>
    <lineage>
        <taxon>Eukaryota</taxon>
        <taxon>Viridiplantae</taxon>
        <taxon>Streptophyta</taxon>
        <taxon>Embryophyta</taxon>
        <taxon>Tracheophyta</taxon>
        <taxon>Spermatophyta</taxon>
        <taxon>Magnoliopsida</taxon>
        <taxon>eudicotyledons</taxon>
        <taxon>Gunneridae</taxon>
        <taxon>Pentapetalae</taxon>
        <taxon>Caryophyllales</taxon>
        <taxon>Chenopodiaceae</taxon>
        <taxon>Chenopodioideae</taxon>
        <taxon>Atripliceae</taxon>
        <taxon>Chenopodium</taxon>
    </lineage>
</organism>
<accession>A0A803N8H6</accession>
<protein>
    <submittedName>
        <fullName evidence="1">Uncharacterized protein</fullName>
    </submittedName>
</protein>
<evidence type="ECO:0000313" key="1">
    <source>
        <dbReference type="EnsemblPlants" id="AUR62042141-RA:cds"/>
    </source>
</evidence>
<reference evidence="1" key="2">
    <citation type="submission" date="2021-03" db="UniProtKB">
        <authorList>
            <consortium name="EnsemblPlants"/>
        </authorList>
    </citation>
    <scope>IDENTIFICATION</scope>
</reference>
<proteinExistence type="predicted"/>
<sequence>MCQQRINDLKLKRRQEKRASKSIIQQPIILDELQSNDEWIAKIEEPVIPTGGEWLNELDRAARRFTRQATRDENESSDKELQDNVVEVQTLSDDDDHAEAATIIGSNEIDLDDFGVVDDTDIGGTTTG</sequence>
<name>A0A803N8H6_CHEQI</name>
<evidence type="ECO:0000313" key="2">
    <source>
        <dbReference type="Proteomes" id="UP000596660"/>
    </source>
</evidence>
<reference evidence="1" key="1">
    <citation type="journal article" date="2017" name="Nature">
        <title>The genome of Chenopodium quinoa.</title>
        <authorList>
            <person name="Jarvis D.E."/>
            <person name="Ho Y.S."/>
            <person name="Lightfoot D.J."/>
            <person name="Schmoeckel S.M."/>
            <person name="Li B."/>
            <person name="Borm T.J.A."/>
            <person name="Ohyanagi H."/>
            <person name="Mineta K."/>
            <person name="Michell C.T."/>
            <person name="Saber N."/>
            <person name="Kharbatia N.M."/>
            <person name="Rupper R.R."/>
            <person name="Sharp A.R."/>
            <person name="Dally N."/>
            <person name="Boughton B.A."/>
            <person name="Woo Y.H."/>
            <person name="Gao G."/>
            <person name="Schijlen E.G.W.M."/>
            <person name="Guo X."/>
            <person name="Momin A.A."/>
            <person name="Negrao S."/>
            <person name="Al-Babili S."/>
            <person name="Gehring C."/>
            <person name="Roessner U."/>
            <person name="Jung C."/>
            <person name="Murphy K."/>
            <person name="Arold S.T."/>
            <person name="Gojobori T."/>
            <person name="van der Linden C.G."/>
            <person name="van Loo E.N."/>
            <person name="Jellen E.N."/>
            <person name="Maughan P.J."/>
            <person name="Tester M."/>
        </authorList>
    </citation>
    <scope>NUCLEOTIDE SEQUENCE [LARGE SCALE GENOMIC DNA]</scope>
    <source>
        <strain evidence="1">cv. PI 614886</strain>
    </source>
</reference>
<dbReference type="Proteomes" id="UP000596660">
    <property type="component" value="Unplaced"/>
</dbReference>